<feature type="domain" description="N-acetyltransferase" evidence="1">
    <location>
        <begin position="4"/>
        <end position="171"/>
    </location>
</feature>
<evidence type="ECO:0000313" key="2">
    <source>
        <dbReference type="EMBL" id="GAA0492272.1"/>
    </source>
</evidence>
<sequence>MKDLIQIDGEEKTMHTLANLYQKVWGLKDHQSIYKNFLKHTTYEGYKGLAAENREGEIIGFAYGYTSLPGQYYNSLLIREFRSEEKEKWFCNCFEFVELLVDPLYRKQGYGRMLASHLLEGINHKTAILTTQANNHAAQHLYRQLGWQVIKEPFFPNEPSEPFVIMGKERTEHS</sequence>
<proteinExistence type="predicted"/>
<dbReference type="Pfam" id="PF00583">
    <property type="entry name" value="Acetyltransf_1"/>
    <property type="match status" value="1"/>
</dbReference>
<dbReference type="SUPFAM" id="SSF55729">
    <property type="entry name" value="Acyl-CoA N-acyltransferases (Nat)"/>
    <property type="match status" value="1"/>
</dbReference>
<organism evidence="2 3">
    <name type="scientific">Salinibacillus aidingensis</name>
    <dbReference type="NCBI Taxonomy" id="237684"/>
    <lineage>
        <taxon>Bacteria</taxon>
        <taxon>Bacillati</taxon>
        <taxon>Bacillota</taxon>
        <taxon>Bacilli</taxon>
        <taxon>Bacillales</taxon>
        <taxon>Bacillaceae</taxon>
        <taxon>Salinibacillus</taxon>
    </lineage>
</organism>
<evidence type="ECO:0000313" key="3">
    <source>
        <dbReference type="Proteomes" id="UP001500880"/>
    </source>
</evidence>
<reference evidence="2 3" key="1">
    <citation type="journal article" date="2019" name="Int. J. Syst. Evol. Microbiol.">
        <title>The Global Catalogue of Microorganisms (GCM) 10K type strain sequencing project: providing services to taxonomists for standard genome sequencing and annotation.</title>
        <authorList>
            <consortium name="The Broad Institute Genomics Platform"/>
            <consortium name="The Broad Institute Genome Sequencing Center for Infectious Disease"/>
            <person name="Wu L."/>
            <person name="Ma J."/>
        </authorList>
    </citation>
    <scope>NUCLEOTIDE SEQUENCE [LARGE SCALE GENOMIC DNA]</scope>
    <source>
        <strain evidence="2 3">JCM 12389</strain>
    </source>
</reference>
<dbReference type="RefSeq" id="WP_343839951.1">
    <property type="nucleotide sequence ID" value="NZ_BAAADO010000003.1"/>
</dbReference>
<dbReference type="InterPro" id="IPR016181">
    <property type="entry name" value="Acyl_CoA_acyltransferase"/>
</dbReference>
<name>A0ABN1B840_9BACI</name>
<dbReference type="EMBL" id="BAAADO010000003">
    <property type="protein sequence ID" value="GAA0492272.1"/>
    <property type="molecule type" value="Genomic_DNA"/>
</dbReference>
<evidence type="ECO:0000259" key="1">
    <source>
        <dbReference type="PROSITE" id="PS51186"/>
    </source>
</evidence>
<dbReference type="InterPro" id="IPR000182">
    <property type="entry name" value="GNAT_dom"/>
</dbReference>
<dbReference type="Gene3D" id="3.40.630.30">
    <property type="match status" value="1"/>
</dbReference>
<accession>A0ABN1B840</accession>
<dbReference type="CDD" id="cd04301">
    <property type="entry name" value="NAT_SF"/>
    <property type="match status" value="1"/>
</dbReference>
<gene>
    <name evidence="2" type="ORF">GCM10008986_18180</name>
</gene>
<keyword evidence="3" id="KW-1185">Reference proteome</keyword>
<dbReference type="PROSITE" id="PS51186">
    <property type="entry name" value="GNAT"/>
    <property type="match status" value="1"/>
</dbReference>
<protein>
    <submittedName>
        <fullName evidence="2">GNAT family N-acetyltransferase</fullName>
    </submittedName>
</protein>
<dbReference type="Proteomes" id="UP001500880">
    <property type="component" value="Unassembled WGS sequence"/>
</dbReference>
<comment type="caution">
    <text evidence="2">The sequence shown here is derived from an EMBL/GenBank/DDBJ whole genome shotgun (WGS) entry which is preliminary data.</text>
</comment>